<evidence type="ECO:0000259" key="5">
    <source>
        <dbReference type="PROSITE" id="PS50240"/>
    </source>
</evidence>
<dbReference type="GO" id="GO:0006508">
    <property type="term" value="P:proteolysis"/>
    <property type="evidence" value="ECO:0007669"/>
    <property type="project" value="UniProtKB-KW"/>
</dbReference>
<name>A0A2T9YHU1_9FUNG</name>
<dbReference type="InterPro" id="IPR001254">
    <property type="entry name" value="Trypsin_dom"/>
</dbReference>
<reference evidence="6 7" key="1">
    <citation type="journal article" date="2018" name="MBio">
        <title>Comparative Genomics Reveals the Core Gene Toolbox for the Fungus-Insect Symbiosis.</title>
        <authorList>
            <person name="Wang Y."/>
            <person name="Stata M."/>
            <person name="Wang W."/>
            <person name="Stajich J.E."/>
            <person name="White M.M."/>
            <person name="Moncalvo J.M."/>
        </authorList>
    </citation>
    <scope>NUCLEOTIDE SEQUENCE [LARGE SCALE GENOMIC DNA]</scope>
    <source>
        <strain evidence="6 7">SWE-8-4</strain>
    </source>
</reference>
<dbReference type="PROSITE" id="PS50240">
    <property type="entry name" value="TRYPSIN_DOM"/>
    <property type="match status" value="1"/>
</dbReference>
<evidence type="ECO:0000313" key="6">
    <source>
        <dbReference type="EMBL" id="PVU91918.1"/>
    </source>
</evidence>
<dbReference type="SMART" id="SM00020">
    <property type="entry name" value="Tryp_SPc"/>
    <property type="match status" value="1"/>
</dbReference>
<protein>
    <recommendedName>
        <fullName evidence="5">Peptidase S1 domain-containing protein</fullName>
    </recommendedName>
</protein>
<dbReference type="InterPro" id="IPR033116">
    <property type="entry name" value="TRYPSIN_SER"/>
</dbReference>
<keyword evidence="3" id="KW-0378">Hydrolase</keyword>
<comment type="similarity">
    <text evidence="1">Belongs to the peptidase S1 family.</text>
</comment>
<dbReference type="PROSITE" id="PS00135">
    <property type="entry name" value="TRYPSIN_SER"/>
    <property type="match status" value="1"/>
</dbReference>
<evidence type="ECO:0000256" key="2">
    <source>
        <dbReference type="ARBA" id="ARBA00023157"/>
    </source>
</evidence>
<dbReference type="EMBL" id="MBFR01000180">
    <property type="protein sequence ID" value="PVU91918.1"/>
    <property type="molecule type" value="Genomic_DNA"/>
</dbReference>
<accession>A0A2T9YHU1</accession>
<evidence type="ECO:0000256" key="4">
    <source>
        <dbReference type="SAM" id="SignalP"/>
    </source>
</evidence>
<keyword evidence="2" id="KW-1015">Disulfide bond</keyword>
<dbReference type="GO" id="GO:0004252">
    <property type="term" value="F:serine-type endopeptidase activity"/>
    <property type="evidence" value="ECO:0007669"/>
    <property type="project" value="InterPro"/>
</dbReference>
<dbReference type="InterPro" id="IPR001314">
    <property type="entry name" value="Peptidase_S1A"/>
</dbReference>
<dbReference type="PANTHER" id="PTHR24276:SF91">
    <property type="entry name" value="AT26814P-RELATED"/>
    <property type="match status" value="1"/>
</dbReference>
<evidence type="ECO:0000313" key="7">
    <source>
        <dbReference type="Proteomes" id="UP000245383"/>
    </source>
</evidence>
<keyword evidence="4" id="KW-0732">Signal</keyword>
<dbReference type="OrthoDB" id="6380398at2759"/>
<sequence length="342" mass="37517">MLTLKKTIFNFAFLSIAITQNVDEYIPANFKQRLEASGYSNGLVKRISNLSKPLLSKRITNGEIASISDYPYAGFILKDIGYGGDMCGSSLIAPNVLLTAAHCVTEPLSQKEVHSSRVTAIFGLNKVVRVAEKTYTAKRIARHVDYDQSGYKNDIALVFLDKDVPSSIATPIEIYRGNVTDDLKVHIAGWGALSKLKNAPKKITPTLYSINIQIHSSDLCSSKNSKWDGSNNGNTICTINTEDKGVCIGDSGSSLVTGKGDSAKIVGIASTISTWDPNAKELKCGVKNDGAYFVNANYYSKWINEEITKFKNSSEIAENADFITDYYFKKNDILRSKSTKTE</sequence>
<dbReference type="STRING" id="133385.A0A2T9YHU1"/>
<keyword evidence="7" id="KW-1185">Reference proteome</keyword>
<dbReference type="PANTHER" id="PTHR24276">
    <property type="entry name" value="POLYSERASE-RELATED"/>
    <property type="match status" value="1"/>
</dbReference>
<feature type="chain" id="PRO_5015730157" description="Peptidase S1 domain-containing protein" evidence="4">
    <location>
        <begin position="20"/>
        <end position="342"/>
    </location>
</feature>
<keyword evidence="3" id="KW-0720">Serine protease</keyword>
<dbReference type="Pfam" id="PF00089">
    <property type="entry name" value="Trypsin"/>
    <property type="match status" value="1"/>
</dbReference>
<dbReference type="Gene3D" id="2.40.10.10">
    <property type="entry name" value="Trypsin-like serine proteases"/>
    <property type="match status" value="1"/>
</dbReference>
<dbReference type="Proteomes" id="UP000245383">
    <property type="component" value="Unassembled WGS sequence"/>
</dbReference>
<dbReference type="AlphaFoldDB" id="A0A2T9YHU1"/>
<proteinExistence type="inferred from homology"/>
<gene>
    <name evidence="6" type="ORF">BB561_004128</name>
</gene>
<evidence type="ECO:0000256" key="1">
    <source>
        <dbReference type="ARBA" id="ARBA00007664"/>
    </source>
</evidence>
<feature type="domain" description="Peptidase S1" evidence="5">
    <location>
        <begin position="59"/>
        <end position="308"/>
    </location>
</feature>
<dbReference type="InterPro" id="IPR009003">
    <property type="entry name" value="Peptidase_S1_PA"/>
</dbReference>
<dbReference type="PROSITE" id="PS00134">
    <property type="entry name" value="TRYPSIN_HIS"/>
    <property type="match status" value="1"/>
</dbReference>
<dbReference type="SUPFAM" id="SSF50494">
    <property type="entry name" value="Trypsin-like serine proteases"/>
    <property type="match status" value="1"/>
</dbReference>
<keyword evidence="3" id="KW-0645">Protease</keyword>
<dbReference type="PRINTS" id="PR00722">
    <property type="entry name" value="CHYMOTRYPSIN"/>
</dbReference>
<dbReference type="InterPro" id="IPR018114">
    <property type="entry name" value="TRYPSIN_HIS"/>
</dbReference>
<feature type="signal peptide" evidence="4">
    <location>
        <begin position="1"/>
        <end position="19"/>
    </location>
</feature>
<comment type="caution">
    <text evidence="6">The sequence shown here is derived from an EMBL/GenBank/DDBJ whole genome shotgun (WGS) entry which is preliminary data.</text>
</comment>
<evidence type="ECO:0000256" key="3">
    <source>
        <dbReference type="RuleBase" id="RU363034"/>
    </source>
</evidence>
<organism evidence="6 7">
    <name type="scientific">Smittium simulii</name>
    <dbReference type="NCBI Taxonomy" id="133385"/>
    <lineage>
        <taxon>Eukaryota</taxon>
        <taxon>Fungi</taxon>
        <taxon>Fungi incertae sedis</taxon>
        <taxon>Zoopagomycota</taxon>
        <taxon>Kickxellomycotina</taxon>
        <taxon>Harpellomycetes</taxon>
        <taxon>Harpellales</taxon>
        <taxon>Legeriomycetaceae</taxon>
        <taxon>Smittium</taxon>
    </lineage>
</organism>
<dbReference type="InterPro" id="IPR043504">
    <property type="entry name" value="Peptidase_S1_PA_chymotrypsin"/>
</dbReference>
<dbReference type="InterPro" id="IPR050430">
    <property type="entry name" value="Peptidase_S1"/>
</dbReference>